<protein>
    <submittedName>
        <fullName evidence="1">Uncharacterized protein</fullName>
    </submittedName>
</protein>
<dbReference type="AlphaFoldDB" id="A0A444RL81"/>
<evidence type="ECO:0000313" key="1">
    <source>
        <dbReference type="EMBL" id="RXG41864.1"/>
    </source>
</evidence>
<dbReference type="Proteomes" id="UP000288725">
    <property type="component" value="Unassembled WGS sequence"/>
</dbReference>
<dbReference type="EMBL" id="RSDZ01000169">
    <property type="protein sequence ID" value="RXG41864.1"/>
    <property type="molecule type" value="Genomic_DNA"/>
</dbReference>
<organism evidence="1 2">
    <name type="scientific">Verticillium dahliae</name>
    <name type="common">Verticillium wilt</name>
    <dbReference type="NCBI Taxonomy" id="27337"/>
    <lineage>
        <taxon>Eukaryota</taxon>
        <taxon>Fungi</taxon>
        <taxon>Dikarya</taxon>
        <taxon>Ascomycota</taxon>
        <taxon>Pezizomycotina</taxon>
        <taxon>Sordariomycetes</taxon>
        <taxon>Hypocreomycetidae</taxon>
        <taxon>Glomerellales</taxon>
        <taxon>Plectosphaerellaceae</taxon>
        <taxon>Verticillium</taxon>
    </lineage>
</organism>
<reference evidence="1 2" key="1">
    <citation type="submission" date="2018-12" db="EMBL/GenBank/DDBJ databases">
        <title>Genome of Verticillium dahliae isolate Getta Getta.</title>
        <authorList>
            <person name="Gardiner D.M."/>
        </authorList>
    </citation>
    <scope>NUCLEOTIDE SEQUENCE [LARGE SCALE GENOMIC DNA]</scope>
    <source>
        <strain evidence="1 2">Getta Getta</strain>
    </source>
</reference>
<proteinExistence type="predicted"/>
<gene>
    <name evidence="1" type="ORF">VDGE_30714</name>
</gene>
<accession>A0A444RL81</accession>
<comment type="caution">
    <text evidence="1">The sequence shown here is derived from an EMBL/GenBank/DDBJ whole genome shotgun (WGS) entry which is preliminary data.</text>
</comment>
<sequence length="188" mass="21863">MDEILLCDMIESDPERAFEHEYLLPVGETNSSEPVCAYALCMPTQGCFFEEKILHFRVGAMINGRWVKRSLAKREGRGYRVPTGSLLRARERFLLDRALYLNMQQVKYEGREYVRKLAAGESTLSKWTPRFGRFRDLAFMKRHFIPNENPNMIGEAGSVCSVYTGLDVGLNVLEFRREFFEAFPMWNI</sequence>
<name>A0A444RL81_VERDA</name>
<evidence type="ECO:0000313" key="2">
    <source>
        <dbReference type="Proteomes" id="UP000288725"/>
    </source>
</evidence>